<evidence type="ECO:0000313" key="4">
    <source>
        <dbReference type="EMBL" id="KPQ09302.1"/>
    </source>
</evidence>
<evidence type="ECO:0000313" key="6">
    <source>
        <dbReference type="Proteomes" id="UP000050497"/>
    </source>
</evidence>
<evidence type="ECO:0000259" key="3">
    <source>
        <dbReference type="Pfam" id="PF19295"/>
    </source>
</evidence>
<comment type="caution">
    <text evidence="4">The sequence shown here is derived from an EMBL/GenBank/DDBJ whole genome shotgun (WGS) entry which is preliminary data.</text>
</comment>
<protein>
    <submittedName>
        <fullName evidence="4">Fe-S cluster assembly protein SufD</fullName>
    </submittedName>
</protein>
<sequence>MADVERINTPVEAAIAEHFAGVKATLPGDAGARETAFARFTEAGLPHRRVEEWKYTDLRNLMREAAALAPALSDDAAKAALEASPWFAGVHAARIAIANGHVVASASDLADLPEGVSVETLSQALADGHADLAHLGAIPEAGDNIAVALNGAFMTDGVVIRVKAGTKVAMPLHLRFVVTGESAMATATRSLVVVEKGACVTLLESHDSADGLAHQPNNMVEMVVGDEAQVAHFRIDGHGTGAQALSTLTAHLGAHVAFDTLNIVARPGLVRHQVYMTFAGEHTKGGVRGATMLTGKQHADTTLFVNHVAPHCESRELFKTAIDGTATGVFQGRIAVAKEAQKTDGQMMSSAVLLSDGATMNNKPELEIFADDVLCAHGATCGALDDDLLFYLMARGIPRPEAEALLIESFLGEAVEEAVNETDEDLREALLSVARTWLAARS</sequence>
<feature type="domain" description="SUF system FeS cluster assembly SufBD N-terminal" evidence="3">
    <location>
        <begin position="32"/>
        <end position="173"/>
    </location>
</feature>
<dbReference type="Proteomes" id="UP000050497">
    <property type="component" value="Unassembled WGS sequence"/>
</dbReference>
<proteinExistence type="inferred from homology"/>
<evidence type="ECO:0000259" key="2">
    <source>
        <dbReference type="Pfam" id="PF01458"/>
    </source>
</evidence>
<dbReference type="RefSeq" id="WP_074445122.1">
    <property type="nucleotide sequence ID" value="NZ_FMBM01000002.1"/>
</dbReference>
<feature type="domain" description="SUF system FeS cluster assembly SufBD core" evidence="2">
    <location>
        <begin position="179"/>
        <end position="410"/>
    </location>
</feature>
<dbReference type="InterPro" id="IPR037284">
    <property type="entry name" value="SUF_FeS_clus_asmbl_SufBD_sf"/>
</dbReference>
<evidence type="ECO:0000313" key="7">
    <source>
        <dbReference type="Proteomes" id="UP000182800"/>
    </source>
</evidence>
<dbReference type="InterPro" id="IPR055346">
    <property type="entry name" value="Fe-S_cluster_assembly_SufBD"/>
</dbReference>
<dbReference type="InterPro" id="IPR011542">
    <property type="entry name" value="SUF_FeS_clus_asmbl_SufD"/>
</dbReference>
<gene>
    <name evidence="4" type="primary">sufD</name>
    <name evidence="5" type="ORF">GA0071312_2356</name>
    <name evidence="4" type="ORF">HLUCCO17_15435</name>
</gene>
<keyword evidence="7" id="KW-1185">Reference proteome</keyword>
<reference evidence="5 7" key="2">
    <citation type="submission" date="2016-08" db="EMBL/GenBank/DDBJ databases">
        <authorList>
            <person name="Varghese N."/>
            <person name="Submissions Spin"/>
        </authorList>
    </citation>
    <scope>NUCLEOTIDE SEQUENCE [LARGE SCALE GENOMIC DNA]</scope>
    <source>
        <strain evidence="5 7">HL-109</strain>
    </source>
</reference>
<dbReference type="PANTHER" id="PTHR43575">
    <property type="entry name" value="PROTEIN ABCI7, CHLOROPLASTIC"/>
    <property type="match status" value="1"/>
</dbReference>
<dbReference type="InterPro" id="IPR045595">
    <property type="entry name" value="SufBD_N"/>
</dbReference>
<dbReference type="OrthoDB" id="9768262at2"/>
<dbReference type="EMBL" id="FMBM01000002">
    <property type="protein sequence ID" value="SCC81418.1"/>
    <property type="molecule type" value="Genomic_DNA"/>
</dbReference>
<comment type="similarity">
    <text evidence="1">Belongs to the iron-sulfur cluster assembly SufBD family.</text>
</comment>
<evidence type="ECO:0000313" key="5">
    <source>
        <dbReference type="EMBL" id="SCC81418.1"/>
    </source>
</evidence>
<dbReference type="PATRIC" id="fig|1653334.4.peg.788"/>
<organism evidence="4 6">
    <name type="scientific">Saliniramus fredricksonii</name>
    <dbReference type="NCBI Taxonomy" id="1653334"/>
    <lineage>
        <taxon>Bacteria</taxon>
        <taxon>Pseudomonadati</taxon>
        <taxon>Pseudomonadota</taxon>
        <taxon>Alphaproteobacteria</taxon>
        <taxon>Hyphomicrobiales</taxon>
        <taxon>Salinarimonadaceae</taxon>
        <taxon>Saliniramus</taxon>
    </lineage>
</organism>
<dbReference type="GO" id="GO:0016226">
    <property type="term" value="P:iron-sulfur cluster assembly"/>
    <property type="evidence" value="ECO:0007669"/>
    <property type="project" value="InterPro"/>
</dbReference>
<accession>A0A0P7ZWU6</accession>
<dbReference type="AlphaFoldDB" id="A0A0P7ZWU6"/>
<dbReference type="EMBL" id="LJSX01000030">
    <property type="protein sequence ID" value="KPQ09302.1"/>
    <property type="molecule type" value="Genomic_DNA"/>
</dbReference>
<dbReference type="InterPro" id="IPR000825">
    <property type="entry name" value="SUF_FeS_clus_asmbl_SufBD_core"/>
</dbReference>
<dbReference type="PANTHER" id="PTHR43575:SF1">
    <property type="entry name" value="PROTEIN ABCI7, CHLOROPLASTIC"/>
    <property type="match status" value="1"/>
</dbReference>
<dbReference type="Pfam" id="PF01458">
    <property type="entry name" value="SUFBD_core"/>
    <property type="match status" value="1"/>
</dbReference>
<dbReference type="Proteomes" id="UP000182800">
    <property type="component" value="Unassembled WGS sequence"/>
</dbReference>
<dbReference type="NCBIfam" id="TIGR01981">
    <property type="entry name" value="sufD"/>
    <property type="match status" value="1"/>
</dbReference>
<dbReference type="SUPFAM" id="SSF101960">
    <property type="entry name" value="Stabilizer of iron transporter SufD"/>
    <property type="match status" value="1"/>
</dbReference>
<dbReference type="Pfam" id="PF19295">
    <property type="entry name" value="SufBD_N"/>
    <property type="match status" value="1"/>
</dbReference>
<dbReference type="STRING" id="1653334.GA0071312_2356"/>
<reference evidence="4 6" key="1">
    <citation type="submission" date="2015-09" db="EMBL/GenBank/DDBJ databases">
        <title>Identification and resolution of microdiversity through metagenomic sequencing of parallel consortia.</title>
        <authorList>
            <person name="Nelson W.C."/>
            <person name="Romine M.F."/>
            <person name="Lindemann S.R."/>
        </authorList>
    </citation>
    <scope>NUCLEOTIDE SEQUENCE [LARGE SCALE GENOMIC DNA]</scope>
    <source>
        <strain evidence="4">HL-109</strain>
    </source>
</reference>
<name>A0A0P7ZWU6_9HYPH</name>
<evidence type="ECO:0000256" key="1">
    <source>
        <dbReference type="ARBA" id="ARBA00043967"/>
    </source>
</evidence>